<evidence type="ECO:0000259" key="3">
    <source>
        <dbReference type="PROSITE" id="PS50977"/>
    </source>
</evidence>
<dbReference type="RefSeq" id="WP_163955530.1">
    <property type="nucleotide sequence ID" value="NZ_JAAGUX010000003.1"/>
</dbReference>
<keyword evidence="1 2" id="KW-0238">DNA-binding</keyword>
<evidence type="ECO:0000313" key="4">
    <source>
        <dbReference type="EMBL" id="NEW54560.1"/>
    </source>
</evidence>
<dbReference type="SUPFAM" id="SSF46689">
    <property type="entry name" value="Homeodomain-like"/>
    <property type="match status" value="1"/>
</dbReference>
<feature type="domain" description="HTH tetR-type" evidence="3">
    <location>
        <begin position="10"/>
        <end position="70"/>
    </location>
</feature>
<dbReference type="EMBL" id="JAAGUX010000003">
    <property type="protein sequence ID" value="NEW54560.1"/>
    <property type="molecule type" value="Genomic_DNA"/>
</dbReference>
<gene>
    <name evidence="4" type="ORF">GV794_02610</name>
</gene>
<accession>A0ABX0CDC8</accession>
<dbReference type="PRINTS" id="PR00455">
    <property type="entry name" value="HTHTETR"/>
</dbReference>
<dbReference type="Gene3D" id="1.10.357.10">
    <property type="entry name" value="Tetracycline Repressor, domain 2"/>
    <property type="match status" value="1"/>
</dbReference>
<dbReference type="Pfam" id="PF00440">
    <property type="entry name" value="TetR_N"/>
    <property type="match status" value="1"/>
</dbReference>
<evidence type="ECO:0000256" key="1">
    <source>
        <dbReference type="ARBA" id="ARBA00023125"/>
    </source>
</evidence>
<dbReference type="PROSITE" id="PS50977">
    <property type="entry name" value="HTH_TETR_2"/>
    <property type="match status" value="1"/>
</dbReference>
<protein>
    <submittedName>
        <fullName evidence="4">TetR/AcrR family transcriptional regulator</fullName>
    </submittedName>
</protein>
<dbReference type="InterPro" id="IPR001647">
    <property type="entry name" value="HTH_TetR"/>
</dbReference>
<dbReference type="Proteomes" id="UP000470876">
    <property type="component" value="Unassembled WGS sequence"/>
</dbReference>
<name>A0ABX0CDC8_9NOCA</name>
<evidence type="ECO:0000313" key="5">
    <source>
        <dbReference type="Proteomes" id="UP000470876"/>
    </source>
</evidence>
<reference evidence="4 5" key="1">
    <citation type="submission" date="2020-01" db="EMBL/GenBank/DDBJ databases">
        <title>Genetics and antimicrobial susceptibilities of Nocardia species isolated from the soil; a comparison with species isolated from humans.</title>
        <authorList>
            <person name="Carrasco G."/>
            <person name="Monzon S."/>
            <person name="Sansegundo M."/>
            <person name="Garcia E."/>
            <person name="Garrido N."/>
            <person name="Medina M.J."/>
            <person name="Villalon P."/>
            <person name="Ramirez-Arocha A.C."/>
            <person name="Jimenez P."/>
            <person name="Cuesta I."/>
            <person name="Valdezate S."/>
        </authorList>
    </citation>
    <scope>NUCLEOTIDE SEQUENCE [LARGE SCALE GENOMIC DNA]</scope>
    <source>
        <strain evidence="4 5">CNM20110649</strain>
    </source>
</reference>
<keyword evidence="5" id="KW-1185">Reference proteome</keyword>
<sequence>MSTRRRLAPEERRRLLLDAGAHLFAERPYDAVLMEDVAAAAGVSRALLYRHFPNKRDLFAAVYERAAANLLVATEFDTSRPLAEQLAAGLDAHFDYFEANAHSVIAANRVLATDPTIQAIISGELGELRTRLLDVLGAHDQLREATSAVLMTWLTFVRVLTIEWLENRSLTRQQLHQVSVGALLGALDPLLDLANHPLNSAG</sequence>
<dbReference type="PANTHER" id="PTHR30055">
    <property type="entry name" value="HTH-TYPE TRANSCRIPTIONAL REGULATOR RUTR"/>
    <property type="match status" value="1"/>
</dbReference>
<evidence type="ECO:0000256" key="2">
    <source>
        <dbReference type="PROSITE-ProRule" id="PRU00335"/>
    </source>
</evidence>
<dbReference type="PANTHER" id="PTHR30055:SF174">
    <property type="entry name" value="TRANSCRIPTIONAL REGULATORY PROTEIN (PROBABLY TETR-FAMILY)-RELATED"/>
    <property type="match status" value="1"/>
</dbReference>
<dbReference type="InterPro" id="IPR050109">
    <property type="entry name" value="HTH-type_TetR-like_transc_reg"/>
</dbReference>
<feature type="DNA-binding region" description="H-T-H motif" evidence="2">
    <location>
        <begin position="33"/>
        <end position="52"/>
    </location>
</feature>
<comment type="caution">
    <text evidence="4">The sequence shown here is derived from an EMBL/GenBank/DDBJ whole genome shotgun (WGS) entry which is preliminary data.</text>
</comment>
<dbReference type="InterPro" id="IPR009057">
    <property type="entry name" value="Homeodomain-like_sf"/>
</dbReference>
<organism evidence="4 5">
    <name type="scientific">Nocardia cyriacigeorgica</name>
    <dbReference type="NCBI Taxonomy" id="135487"/>
    <lineage>
        <taxon>Bacteria</taxon>
        <taxon>Bacillati</taxon>
        <taxon>Actinomycetota</taxon>
        <taxon>Actinomycetes</taxon>
        <taxon>Mycobacteriales</taxon>
        <taxon>Nocardiaceae</taxon>
        <taxon>Nocardia</taxon>
    </lineage>
</organism>
<proteinExistence type="predicted"/>